<protein>
    <submittedName>
        <fullName evidence="1">Uncharacterized protein</fullName>
    </submittedName>
</protein>
<dbReference type="AlphaFoldDB" id="A0A9W8E7F1"/>
<feature type="non-terminal residue" evidence="1">
    <location>
        <position position="187"/>
    </location>
</feature>
<name>A0A9W8E7F1_9FUNG</name>
<gene>
    <name evidence="1" type="ORF">IWQ62_003032</name>
</gene>
<evidence type="ECO:0000313" key="2">
    <source>
        <dbReference type="Proteomes" id="UP001150925"/>
    </source>
</evidence>
<evidence type="ECO:0000313" key="1">
    <source>
        <dbReference type="EMBL" id="KAJ1964079.1"/>
    </source>
</evidence>
<feature type="non-terminal residue" evidence="1">
    <location>
        <position position="1"/>
    </location>
</feature>
<accession>A0A9W8E7F1</accession>
<dbReference type="Proteomes" id="UP001150925">
    <property type="component" value="Unassembled WGS sequence"/>
</dbReference>
<comment type="caution">
    <text evidence="1">The sequence shown here is derived from an EMBL/GenBank/DDBJ whole genome shotgun (WGS) entry which is preliminary data.</text>
</comment>
<dbReference type="EMBL" id="JANBPY010000741">
    <property type="protein sequence ID" value="KAJ1964079.1"/>
    <property type="molecule type" value="Genomic_DNA"/>
</dbReference>
<sequence>CKELDEKSYNELKVFEGRTNKTAEEEDKILDNLREKWEQKKKECNLDRISPKQLNYEELKDVELFMYYPLLYARKHGSPRFVAQLLSLIKGTLLDGRGSVYWGNADTVPSVAIDDVLFYEVIIPQVLLAYVYNDIDKAKEFVKLTTEEPYRLYDKVNGDDDNIARKHWPGTYIEFIDYITEYGTSEA</sequence>
<reference evidence="1" key="1">
    <citation type="submission" date="2022-07" db="EMBL/GenBank/DDBJ databases">
        <title>Phylogenomic reconstructions and comparative analyses of Kickxellomycotina fungi.</title>
        <authorList>
            <person name="Reynolds N.K."/>
            <person name="Stajich J.E."/>
            <person name="Barry K."/>
            <person name="Grigoriev I.V."/>
            <person name="Crous P."/>
            <person name="Smith M.E."/>
        </authorList>
    </citation>
    <scope>NUCLEOTIDE SEQUENCE</scope>
    <source>
        <strain evidence="1">RSA 1196</strain>
    </source>
</reference>
<proteinExistence type="predicted"/>
<organism evidence="1 2">
    <name type="scientific">Dispira parvispora</name>
    <dbReference type="NCBI Taxonomy" id="1520584"/>
    <lineage>
        <taxon>Eukaryota</taxon>
        <taxon>Fungi</taxon>
        <taxon>Fungi incertae sedis</taxon>
        <taxon>Zoopagomycota</taxon>
        <taxon>Kickxellomycotina</taxon>
        <taxon>Dimargaritomycetes</taxon>
        <taxon>Dimargaritales</taxon>
        <taxon>Dimargaritaceae</taxon>
        <taxon>Dispira</taxon>
    </lineage>
</organism>
<keyword evidence="2" id="KW-1185">Reference proteome</keyword>